<dbReference type="EMBL" id="PGCI01000634">
    <property type="protein sequence ID" value="PLW23428.1"/>
    <property type="molecule type" value="Genomic_DNA"/>
</dbReference>
<sequence length="382" mass="40521">MSLQLTPSSAPSHDSSQASSVALALPSTQACHSQPLSLSGLQITSSNASTRISNSVTPLLQLSGTTLPSTQDTVMTATQVSSLTASPADPLKTDPIKGNKRNLQWTGAMEKAALKLYAEAVLAGQKSDGGFKAEVHQEVATKLNEQFPGSDFTVKRCKSKLSQSFKKEYNAFVATKAASGFGWDEVQSEVTASKEVWDLFLVSHPHARRFRNTPFPEYYELQIIFGSLATGENSMSLSQRATDSGPRNARHQSGSDTSSGEDEPRGSPSKPPAHKRNCQTSGDALAGAIKDLIGAFAPPPGTQASSVPAPIPEAPSQSISATALQAIHQSDEQAINEAVNVFQTQIADTLKMDDLVAGFGVLESASKSRLFLRIANNYKGPC</sequence>
<dbReference type="PANTHER" id="PTHR46929">
    <property type="entry name" value="EXPRESSED PROTEIN"/>
    <property type="match status" value="1"/>
</dbReference>
<evidence type="ECO:0000259" key="2">
    <source>
        <dbReference type="Pfam" id="PF12776"/>
    </source>
</evidence>
<dbReference type="PANTHER" id="PTHR46929:SF3">
    <property type="entry name" value="MYB_SANT-LIKE DOMAIN-CONTAINING PROTEIN"/>
    <property type="match status" value="1"/>
</dbReference>
<evidence type="ECO:0000256" key="1">
    <source>
        <dbReference type="SAM" id="MobiDB-lite"/>
    </source>
</evidence>
<comment type="caution">
    <text evidence="3">The sequence shown here is derived from an EMBL/GenBank/DDBJ whole genome shotgun (WGS) entry which is preliminary data.</text>
</comment>
<dbReference type="Proteomes" id="UP000235392">
    <property type="component" value="Unassembled WGS sequence"/>
</dbReference>
<protein>
    <recommendedName>
        <fullName evidence="2">Myb/SANT-like domain-containing protein</fullName>
    </recommendedName>
</protein>
<reference evidence="3 4" key="1">
    <citation type="submission" date="2017-11" db="EMBL/GenBank/DDBJ databases">
        <title>De novo assembly and phasing of dikaryotic genomes from two isolates of Puccinia coronata f. sp. avenae, the causal agent of oat crown rust.</title>
        <authorList>
            <person name="Miller M.E."/>
            <person name="Zhang Y."/>
            <person name="Omidvar V."/>
            <person name="Sperschneider J."/>
            <person name="Schwessinger B."/>
            <person name="Raley C."/>
            <person name="Palmer J.M."/>
            <person name="Garnica D."/>
            <person name="Upadhyaya N."/>
            <person name="Rathjen J."/>
            <person name="Taylor J.M."/>
            <person name="Park R.F."/>
            <person name="Dodds P.N."/>
            <person name="Hirsch C.D."/>
            <person name="Kianian S.F."/>
            <person name="Figueroa M."/>
        </authorList>
    </citation>
    <scope>NUCLEOTIDE SEQUENCE [LARGE SCALE GENOMIC DNA]</scope>
    <source>
        <strain evidence="3">12SD80</strain>
    </source>
</reference>
<gene>
    <name evidence="3" type="ORF">PCASD_14715</name>
</gene>
<organism evidence="3 4">
    <name type="scientific">Puccinia coronata f. sp. avenae</name>
    <dbReference type="NCBI Taxonomy" id="200324"/>
    <lineage>
        <taxon>Eukaryota</taxon>
        <taxon>Fungi</taxon>
        <taxon>Dikarya</taxon>
        <taxon>Basidiomycota</taxon>
        <taxon>Pucciniomycotina</taxon>
        <taxon>Pucciniomycetes</taxon>
        <taxon>Pucciniales</taxon>
        <taxon>Pucciniaceae</taxon>
        <taxon>Puccinia</taxon>
    </lineage>
</organism>
<evidence type="ECO:0000313" key="3">
    <source>
        <dbReference type="EMBL" id="PLW23428.1"/>
    </source>
</evidence>
<feature type="domain" description="Myb/SANT-like" evidence="2">
    <location>
        <begin position="104"/>
        <end position="198"/>
    </location>
</feature>
<dbReference type="InterPro" id="IPR024752">
    <property type="entry name" value="Myb/SANT-like_dom"/>
</dbReference>
<accession>A0A2N5TDE5</accession>
<feature type="region of interest" description="Disordered" evidence="1">
    <location>
        <begin position="235"/>
        <end position="280"/>
    </location>
</feature>
<name>A0A2N5TDE5_9BASI</name>
<evidence type="ECO:0000313" key="4">
    <source>
        <dbReference type="Proteomes" id="UP000235392"/>
    </source>
</evidence>
<feature type="region of interest" description="Disordered" evidence="1">
    <location>
        <begin position="1"/>
        <end position="24"/>
    </location>
</feature>
<proteinExistence type="predicted"/>
<dbReference type="Pfam" id="PF12776">
    <property type="entry name" value="Myb_DNA-bind_3"/>
    <property type="match status" value="1"/>
</dbReference>
<feature type="region of interest" description="Disordered" evidence="1">
    <location>
        <begin position="80"/>
        <end position="99"/>
    </location>
</feature>
<feature type="compositionally biased region" description="Low complexity" evidence="1">
    <location>
        <begin position="8"/>
        <end position="22"/>
    </location>
</feature>
<dbReference type="AlphaFoldDB" id="A0A2N5TDE5"/>